<organism evidence="1">
    <name type="scientific">marine sediment metagenome</name>
    <dbReference type="NCBI Taxonomy" id="412755"/>
    <lineage>
        <taxon>unclassified sequences</taxon>
        <taxon>metagenomes</taxon>
        <taxon>ecological metagenomes</taxon>
    </lineage>
</organism>
<evidence type="ECO:0000313" key="1">
    <source>
        <dbReference type="EMBL" id="KKM68027.1"/>
    </source>
</evidence>
<dbReference type="AlphaFoldDB" id="A0A0F9MFV5"/>
<comment type="caution">
    <text evidence="1">The sequence shown here is derived from an EMBL/GenBank/DDBJ whole genome shotgun (WGS) entry which is preliminary data.</text>
</comment>
<proteinExistence type="predicted"/>
<gene>
    <name evidence="1" type="ORF">LCGC14_1465070</name>
</gene>
<accession>A0A0F9MFV5</accession>
<sequence>MASRLTVKWMDNKGNEVEKDKATHALVTTYDKDGQLVDESFGTVEPEEEVADQS</sequence>
<reference evidence="1" key="1">
    <citation type="journal article" date="2015" name="Nature">
        <title>Complex archaea that bridge the gap between prokaryotes and eukaryotes.</title>
        <authorList>
            <person name="Spang A."/>
            <person name="Saw J.H."/>
            <person name="Jorgensen S.L."/>
            <person name="Zaremba-Niedzwiedzka K."/>
            <person name="Martijn J."/>
            <person name="Lind A.E."/>
            <person name="van Eijk R."/>
            <person name="Schleper C."/>
            <person name="Guy L."/>
            <person name="Ettema T.J."/>
        </authorList>
    </citation>
    <scope>NUCLEOTIDE SEQUENCE</scope>
</reference>
<name>A0A0F9MFV5_9ZZZZ</name>
<dbReference type="EMBL" id="LAZR01010244">
    <property type="protein sequence ID" value="KKM68027.1"/>
    <property type="molecule type" value="Genomic_DNA"/>
</dbReference>
<protein>
    <submittedName>
        <fullName evidence="1">Uncharacterized protein</fullName>
    </submittedName>
</protein>